<comment type="caution">
    <text evidence="1">The sequence shown here is derived from an EMBL/GenBank/DDBJ whole genome shotgun (WGS) entry which is preliminary data.</text>
</comment>
<evidence type="ECO:0000313" key="1">
    <source>
        <dbReference type="EMBL" id="PXF60496.1"/>
    </source>
</evidence>
<dbReference type="Proteomes" id="UP000248329">
    <property type="component" value="Unassembled WGS sequence"/>
</dbReference>
<sequence length="165" mass="18332">MKVLIAYMSQTGNTRKVAEAIFQEVRDEKEIKEMSELDSLGGYDLAFVGFPIHGFGAPDEAKSFLENHCKGKNVALFVTHGAPEDLEDLQEWLAKCKEAAAGANLIGMFDCQGELAQGVIDMLLKSPDPKLRYFGEMGPTTKGQPDAARLERAREFAREMMEKEK</sequence>
<proteinExistence type="predicted"/>
<organism evidence="1 2">
    <name type="scientific">Candidatus Methanogaster sp</name>
    <dbReference type="NCBI Taxonomy" id="3386292"/>
    <lineage>
        <taxon>Archaea</taxon>
        <taxon>Methanobacteriati</taxon>
        <taxon>Methanobacteriota</taxon>
        <taxon>Stenosarchaea group</taxon>
        <taxon>Methanomicrobia</taxon>
        <taxon>Methanosarcinales</taxon>
        <taxon>ANME-2 cluster</taxon>
        <taxon>Candidatus Methanogasteraceae</taxon>
        <taxon>Candidatus Methanogaster</taxon>
    </lineage>
</organism>
<dbReference type="EMBL" id="PQXF01000015">
    <property type="protein sequence ID" value="PXF60496.1"/>
    <property type="molecule type" value="Genomic_DNA"/>
</dbReference>
<gene>
    <name evidence="1" type="ORF">C4B59_08895</name>
</gene>
<name>A0AC61L1J6_9EURY</name>
<accession>A0AC61L1J6</accession>
<evidence type="ECO:0000313" key="2">
    <source>
        <dbReference type="Proteomes" id="UP000248329"/>
    </source>
</evidence>
<protein>
    <submittedName>
        <fullName evidence="1">Flavodoxin</fullName>
    </submittedName>
</protein>
<reference evidence="1" key="1">
    <citation type="submission" date="2018-01" db="EMBL/GenBank/DDBJ databases">
        <authorList>
            <person name="Krukenberg V."/>
        </authorList>
    </citation>
    <scope>NUCLEOTIDE SEQUENCE</scope>
    <source>
        <strain evidence="1">E20ANME2</strain>
    </source>
</reference>